<reference evidence="8 9" key="1">
    <citation type="submission" date="2020-02" db="EMBL/GenBank/DDBJ databases">
        <title>Genomic and physiological characterization of two novel Nitrospinaceae genera.</title>
        <authorList>
            <person name="Mueller A.J."/>
            <person name="Jung M.-Y."/>
            <person name="Strachan C.R."/>
            <person name="Herbold C.W."/>
            <person name="Kirkegaard R.H."/>
            <person name="Daims H."/>
        </authorList>
    </citation>
    <scope>NUCLEOTIDE SEQUENCE [LARGE SCALE GENOMIC DNA]</scope>
    <source>
        <strain evidence="8">EB</strain>
    </source>
</reference>
<comment type="subcellular location">
    <subcellularLocation>
        <location evidence="3">Cytoplasm</location>
    </subcellularLocation>
</comment>
<organism evidence="8 9">
    <name type="scientific">Candidatus Nitronauta litoralis</name>
    <dbReference type="NCBI Taxonomy" id="2705533"/>
    <lineage>
        <taxon>Bacteria</taxon>
        <taxon>Pseudomonadati</taxon>
        <taxon>Nitrospinota/Tectimicrobiota group</taxon>
        <taxon>Nitrospinota</taxon>
        <taxon>Nitrospinia</taxon>
        <taxon>Nitrospinales</taxon>
        <taxon>Nitrospinaceae</taxon>
        <taxon>Candidatus Nitronauta</taxon>
    </lineage>
</organism>
<dbReference type="GO" id="GO:0005737">
    <property type="term" value="C:cytoplasm"/>
    <property type="evidence" value="ECO:0007669"/>
    <property type="project" value="UniProtKB-SubCell"/>
</dbReference>
<evidence type="ECO:0000313" key="9">
    <source>
        <dbReference type="Proteomes" id="UP000594688"/>
    </source>
</evidence>
<gene>
    <name evidence="3" type="primary">grpE</name>
    <name evidence="8" type="ORF">G3M70_14145</name>
</gene>
<evidence type="ECO:0000313" key="8">
    <source>
        <dbReference type="EMBL" id="QPJ62952.1"/>
    </source>
</evidence>
<keyword evidence="6" id="KW-0175">Coiled coil</keyword>
<feature type="region of interest" description="Disordered" evidence="7">
    <location>
        <begin position="1"/>
        <end position="22"/>
    </location>
</feature>
<proteinExistence type="inferred from homology"/>
<accession>A0A7T0BY20</accession>
<evidence type="ECO:0000256" key="5">
    <source>
        <dbReference type="RuleBase" id="RU004478"/>
    </source>
</evidence>
<dbReference type="Pfam" id="PF01025">
    <property type="entry name" value="GrpE"/>
    <property type="match status" value="1"/>
</dbReference>
<dbReference type="AlphaFoldDB" id="A0A7T0BY20"/>
<comment type="subunit">
    <text evidence="3">Homodimer.</text>
</comment>
<dbReference type="PANTHER" id="PTHR21237:SF23">
    <property type="entry name" value="GRPE PROTEIN HOMOLOG, MITOCHONDRIAL"/>
    <property type="match status" value="1"/>
</dbReference>
<comment type="similarity">
    <text evidence="1 3 5">Belongs to the GrpE family.</text>
</comment>
<dbReference type="Proteomes" id="UP000594688">
    <property type="component" value="Chromosome"/>
</dbReference>
<keyword evidence="2 3" id="KW-0143">Chaperone</keyword>
<evidence type="ECO:0000256" key="1">
    <source>
        <dbReference type="ARBA" id="ARBA00009054"/>
    </source>
</evidence>
<dbReference type="InterPro" id="IPR013805">
    <property type="entry name" value="GrpE_CC"/>
</dbReference>
<comment type="function">
    <text evidence="3 4">Participates actively in the response to hyperosmotic and heat shock by preventing the aggregation of stress-denatured proteins, in association with DnaK and GrpE. It is the nucleotide exchange factor for DnaK and may function as a thermosensor. Unfolded proteins bind initially to DnaJ; upon interaction with the DnaJ-bound protein, DnaK hydrolyzes its bound ATP, resulting in the formation of a stable complex. GrpE releases ADP from DnaK; ATP binding to DnaK triggers the release of the substrate protein, thus completing the reaction cycle. Several rounds of ATP-dependent interactions between DnaJ, DnaK and GrpE are required for fully efficient folding.</text>
</comment>
<dbReference type="Gene3D" id="3.90.20.20">
    <property type="match status" value="1"/>
</dbReference>
<evidence type="ECO:0000256" key="7">
    <source>
        <dbReference type="SAM" id="MobiDB-lite"/>
    </source>
</evidence>
<evidence type="ECO:0000256" key="6">
    <source>
        <dbReference type="SAM" id="Coils"/>
    </source>
</evidence>
<dbReference type="PRINTS" id="PR00773">
    <property type="entry name" value="GRPEPROTEIN"/>
</dbReference>
<feature type="compositionally biased region" description="Polar residues" evidence="7">
    <location>
        <begin position="8"/>
        <end position="18"/>
    </location>
</feature>
<dbReference type="GO" id="GO:0042803">
    <property type="term" value="F:protein homodimerization activity"/>
    <property type="evidence" value="ECO:0007669"/>
    <property type="project" value="InterPro"/>
</dbReference>
<dbReference type="Gene3D" id="2.30.22.10">
    <property type="entry name" value="Head domain of nucleotide exchange factor GrpE"/>
    <property type="match status" value="1"/>
</dbReference>
<dbReference type="InterPro" id="IPR009012">
    <property type="entry name" value="GrpE_head"/>
</dbReference>
<evidence type="ECO:0000256" key="3">
    <source>
        <dbReference type="HAMAP-Rule" id="MF_01151"/>
    </source>
</evidence>
<dbReference type="PROSITE" id="PS01071">
    <property type="entry name" value="GRPE"/>
    <property type="match status" value="1"/>
</dbReference>
<dbReference type="PANTHER" id="PTHR21237">
    <property type="entry name" value="GRPE PROTEIN"/>
    <property type="match status" value="1"/>
</dbReference>
<dbReference type="GO" id="GO:0006457">
    <property type="term" value="P:protein folding"/>
    <property type="evidence" value="ECO:0007669"/>
    <property type="project" value="InterPro"/>
</dbReference>
<dbReference type="GO" id="GO:0051082">
    <property type="term" value="F:unfolded protein binding"/>
    <property type="evidence" value="ECO:0007669"/>
    <property type="project" value="TreeGrafter"/>
</dbReference>
<dbReference type="EMBL" id="CP048685">
    <property type="protein sequence ID" value="QPJ62952.1"/>
    <property type="molecule type" value="Genomic_DNA"/>
</dbReference>
<dbReference type="HAMAP" id="MF_01151">
    <property type="entry name" value="GrpE"/>
    <property type="match status" value="1"/>
</dbReference>
<evidence type="ECO:0000256" key="4">
    <source>
        <dbReference type="RuleBase" id="RU000639"/>
    </source>
</evidence>
<dbReference type="SUPFAM" id="SSF58014">
    <property type="entry name" value="Coiled-coil domain of nucleotide exchange factor GrpE"/>
    <property type="match status" value="1"/>
</dbReference>
<sequence length="204" mass="23674">MTDKDTKPANNEESQFTVNDRRHWVHEDDEVLENLPEPEERLPSYVEQLKKEAEEKDRQLKEYIQAYKQKTAETDEFRQRLQRENDTRLDQARALFFKKLVPILDNFNRALESADSTGDLESFKQGVGMIFKQMKNEFETEGVKTLTPANVPFDPSQHEAFMTEEVDDPAQDGMVLAALEPGYFYKDKLIKPAKVKVAKLKSSN</sequence>
<dbReference type="CDD" id="cd00446">
    <property type="entry name" value="GrpE"/>
    <property type="match status" value="1"/>
</dbReference>
<dbReference type="SUPFAM" id="SSF51064">
    <property type="entry name" value="Head domain of nucleotide exchange factor GrpE"/>
    <property type="match status" value="1"/>
</dbReference>
<dbReference type="InterPro" id="IPR000740">
    <property type="entry name" value="GrpE"/>
</dbReference>
<dbReference type="KEGG" id="nli:G3M70_14145"/>
<protein>
    <recommendedName>
        <fullName evidence="3 4">Protein GrpE</fullName>
    </recommendedName>
    <alternativeName>
        <fullName evidence="3">HSP-70 cofactor</fullName>
    </alternativeName>
</protein>
<dbReference type="GO" id="GO:0000774">
    <property type="term" value="F:adenyl-nucleotide exchange factor activity"/>
    <property type="evidence" value="ECO:0007669"/>
    <property type="project" value="InterPro"/>
</dbReference>
<keyword evidence="3 4" id="KW-0346">Stress response</keyword>
<name>A0A7T0BY20_9BACT</name>
<keyword evidence="3" id="KW-0963">Cytoplasm</keyword>
<feature type="coiled-coil region" evidence="6">
    <location>
        <begin position="46"/>
        <end position="73"/>
    </location>
</feature>
<evidence type="ECO:0000256" key="2">
    <source>
        <dbReference type="ARBA" id="ARBA00023186"/>
    </source>
</evidence>
<dbReference type="GO" id="GO:0051087">
    <property type="term" value="F:protein-folding chaperone binding"/>
    <property type="evidence" value="ECO:0007669"/>
    <property type="project" value="InterPro"/>
</dbReference>